<gene>
    <name evidence="2" type="ORF">D7D52_24865</name>
</gene>
<dbReference type="AlphaFoldDB" id="A0A386ZH36"/>
<keyword evidence="3" id="KW-1185">Reference proteome</keyword>
<organism evidence="2 3">
    <name type="scientific">Nocardia yunnanensis</name>
    <dbReference type="NCBI Taxonomy" id="2382165"/>
    <lineage>
        <taxon>Bacteria</taxon>
        <taxon>Bacillati</taxon>
        <taxon>Actinomycetota</taxon>
        <taxon>Actinomycetes</taxon>
        <taxon>Mycobacteriales</taxon>
        <taxon>Nocardiaceae</taxon>
        <taxon>Nocardia</taxon>
    </lineage>
</organism>
<dbReference type="KEGG" id="nyu:D7D52_24865"/>
<feature type="compositionally biased region" description="Basic and acidic residues" evidence="1">
    <location>
        <begin position="7"/>
        <end position="18"/>
    </location>
</feature>
<proteinExistence type="predicted"/>
<sequence length="60" mass="5793">MSAAAGAHRESAAARALDDATGGARNNSTFPKASAAPLNITPGDAVQAVDGCVVAATLGR</sequence>
<evidence type="ECO:0000313" key="3">
    <source>
        <dbReference type="Proteomes" id="UP000267164"/>
    </source>
</evidence>
<reference evidence="2 3" key="1">
    <citation type="submission" date="2018-09" db="EMBL/GenBank/DDBJ databases">
        <title>Nocardia yunnanensis sp. nov., an actinomycete isolated from a soil sample.</title>
        <authorList>
            <person name="Zhang J."/>
        </authorList>
    </citation>
    <scope>NUCLEOTIDE SEQUENCE [LARGE SCALE GENOMIC DNA]</scope>
    <source>
        <strain evidence="2 3">CFHS0054</strain>
    </source>
</reference>
<dbReference type="EMBL" id="CP032568">
    <property type="protein sequence ID" value="AYF76513.1"/>
    <property type="molecule type" value="Genomic_DNA"/>
</dbReference>
<evidence type="ECO:0000313" key="2">
    <source>
        <dbReference type="EMBL" id="AYF76513.1"/>
    </source>
</evidence>
<dbReference type="OrthoDB" id="4557045at2"/>
<dbReference type="Proteomes" id="UP000267164">
    <property type="component" value="Chromosome"/>
</dbReference>
<protein>
    <submittedName>
        <fullName evidence="2">Uncharacterized protein</fullName>
    </submittedName>
</protein>
<evidence type="ECO:0000256" key="1">
    <source>
        <dbReference type="SAM" id="MobiDB-lite"/>
    </source>
</evidence>
<accession>A0A386ZH36</accession>
<name>A0A386ZH36_9NOCA</name>
<feature type="region of interest" description="Disordered" evidence="1">
    <location>
        <begin position="1"/>
        <end position="39"/>
    </location>
</feature>